<protein>
    <recommendedName>
        <fullName evidence="9">Glucoamylase</fullName>
        <ecNumber evidence="9">3.2.1.3</ecNumber>
    </recommendedName>
    <alternativeName>
        <fullName evidence="9">1,4-alpha-D-glucan glucohydrolase</fullName>
    </alternativeName>
    <alternativeName>
        <fullName evidence="9">Glucan 1,4-alpha-glucosidase</fullName>
    </alternativeName>
</protein>
<keyword evidence="15" id="KW-1185">Reference proteome</keyword>
<evidence type="ECO:0000256" key="11">
    <source>
        <dbReference type="PIRSR" id="PIRSR001031-2"/>
    </source>
</evidence>
<dbReference type="CDD" id="cd05811">
    <property type="entry name" value="CBM20_glucoamylase"/>
    <property type="match status" value="1"/>
</dbReference>
<dbReference type="EC" id="3.2.1.3" evidence="9"/>
<evidence type="ECO:0000256" key="12">
    <source>
        <dbReference type="SAM" id="SignalP"/>
    </source>
</evidence>
<dbReference type="InterPro" id="IPR013783">
    <property type="entry name" value="Ig-like_fold"/>
</dbReference>
<dbReference type="KEGG" id="apuu:APUU_21860A"/>
<dbReference type="InterPro" id="IPR000165">
    <property type="entry name" value="Glucoamylase"/>
</dbReference>
<dbReference type="SUPFAM" id="SSF49452">
    <property type="entry name" value="Starch-binding domain-like"/>
    <property type="match status" value="1"/>
</dbReference>
<dbReference type="InterPro" id="IPR008928">
    <property type="entry name" value="6-hairpin_glycosidase_sf"/>
</dbReference>
<dbReference type="GeneID" id="64971433"/>
<evidence type="ECO:0000256" key="4">
    <source>
        <dbReference type="ARBA" id="ARBA00022801"/>
    </source>
</evidence>
<feature type="binding site" evidence="11">
    <location>
        <position position="148"/>
    </location>
    <ligand>
        <name>substrate</name>
    </ligand>
</feature>
<dbReference type="GO" id="GO:2001070">
    <property type="term" value="F:starch binding"/>
    <property type="evidence" value="ECO:0007669"/>
    <property type="project" value="InterPro"/>
</dbReference>
<dbReference type="GO" id="GO:0000272">
    <property type="term" value="P:polysaccharide catabolic process"/>
    <property type="evidence" value="ECO:0007669"/>
    <property type="project" value="UniProtKB-KW"/>
</dbReference>
<keyword evidence="3 12" id="KW-0732">Signal</keyword>
<proteinExistence type="inferred from homology"/>
<evidence type="ECO:0000256" key="5">
    <source>
        <dbReference type="ARBA" id="ARBA00023180"/>
    </source>
</evidence>
<dbReference type="Gene3D" id="1.50.10.10">
    <property type="match status" value="1"/>
</dbReference>
<keyword evidence="6 9" id="KW-0119">Carbohydrate metabolism</keyword>
<gene>
    <name evidence="14" type="ORF">APUU_21860A</name>
</gene>
<dbReference type="PANTHER" id="PTHR31616:SF12">
    <property type="entry name" value="GLUCOAMYLASE"/>
    <property type="match status" value="1"/>
</dbReference>
<feature type="domain" description="CBM20" evidence="13">
    <location>
        <begin position="525"/>
        <end position="631"/>
    </location>
</feature>
<dbReference type="InterPro" id="IPR008291">
    <property type="entry name" value="Glucoamylase_SBD"/>
</dbReference>
<accession>A0A7R8ALE0</accession>
<dbReference type="InterPro" id="IPR012341">
    <property type="entry name" value="6hp_glycosidase-like_sf"/>
</dbReference>
<dbReference type="PIRSF" id="PIRSF001031">
    <property type="entry name" value="Glu-a-glcsd_SBD"/>
    <property type="match status" value="1"/>
</dbReference>
<dbReference type="SMART" id="SM01065">
    <property type="entry name" value="CBM_2"/>
    <property type="match status" value="1"/>
</dbReference>
<feature type="signal peptide" evidence="12">
    <location>
        <begin position="1"/>
        <end position="17"/>
    </location>
</feature>
<dbReference type="GO" id="GO:0000324">
    <property type="term" value="C:fungal-type vacuole"/>
    <property type="evidence" value="ECO:0007669"/>
    <property type="project" value="TreeGrafter"/>
</dbReference>
<dbReference type="Pfam" id="PF00723">
    <property type="entry name" value="Glyco_hydro_15"/>
    <property type="match status" value="1"/>
</dbReference>
<dbReference type="InterPro" id="IPR046966">
    <property type="entry name" value="Glucoamylase_active_site"/>
</dbReference>
<feature type="active site" description="Proton donor" evidence="10">
    <location>
        <position position="224"/>
    </location>
</feature>
<dbReference type="EMBL" id="AP024444">
    <property type="protein sequence ID" value="BCS21428.1"/>
    <property type="molecule type" value="Genomic_DNA"/>
</dbReference>
<dbReference type="InterPro" id="IPR011613">
    <property type="entry name" value="GH15-like"/>
</dbReference>
<keyword evidence="4 9" id="KW-0378">Hydrolase</keyword>
<dbReference type="PRINTS" id="PR00736">
    <property type="entry name" value="GLHYDRLASE15"/>
</dbReference>
<evidence type="ECO:0000256" key="3">
    <source>
        <dbReference type="ARBA" id="ARBA00022729"/>
    </source>
</evidence>
<feature type="chain" id="PRO_5030816372" description="Glucoamylase" evidence="12">
    <location>
        <begin position="18"/>
        <end position="631"/>
    </location>
</feature>
<evidence type="ECO:0000256" key="10">
    <source>
        <dbReference type="PIRSR" id="PIRSR001031-1"/>
    </source>
</evidence>
<dbReference type="PROSITE" id="PS00820">
    <property type="entry name" value="GLUCOAMYLASE"/>
    <property type="match status" value="1"/>
</dbReference>
<evidence type="ECO:0000256" key="9">
    <source>
        <dbReference type="PIRNR" id="PIRNR001031"/>
    </source>
</evidence>
<dbReference type="SUPFAM" id="SSF48208">
    <property type="entry name" value="Six-hairpin glycosidases"/>
    <property type="match status" value="1"/>
</dbReference>
<reference evidence="14" key="2">
    <citation type="submission" date="2021-02" db="EMBL/GenBank/DDBJ databases">
        <title>Aspergillus puulaauensis MK2 genome sequence.</title>
        <authorList>
            <person name="Futagami T."/>
            <person name="Mori K."/>
            <person name="Kadooka C."/>
            <person name="Tanaka T."/>
        </authorList>
    </citation>
    <scope>NUCLEOTIDE SEQUENCE</scope>
    <source>
        <strain evidence="14">MK2</strain>
    </source>
</reference>
<dbReference type="GO" id="GO:0004339">
    <property type="term" value="F:glucan 1,4-alpha-glucosidase activity"/>
    <property type="evidence" value="ECO:0007669"/>
    <property type="project" value="UniProtKB-EC"/>
</dbReference>
<dbReference type="Pfam" id="PF00686">
    <property type="entry name" value="CBM_20"/>
    <property type="match status" value="1"/>
</dbReference>
<dbReference type="InterPro" id="IPR034836">
    <property type="entry name" value="CBM20_glucoamylase"/>
</dbReference>
<feature type="active site" description="Proton acceptor" evidence="10">
    <location>
        <position position="221"/>
    </location>
</feature>
<dbReference type="Gene3D" id="2.60.40.10">
    <property type="entry name" value="Immunoglobulins"/>
    <property type="match status" value="1"/>
</dbReference>
<sequence>MITFSIVSQFFILGALTFWVTHGPRTKQSDLDSWLSSEANIARTAVLNLIGDDGKWAQGAAAGVLVASPSRSDPDYFFTWTRDSSLVVRTLVEMFREGDSDLLPIIQAWISSQARVQGVENPSGGLDDGQGLGEAKFTVDETPFSGSWGRPQRDGPALRATTMIEFGWWLLVSTLLCWTLKLRIDSLQSQGYHQVAANLVWPVIRNDLSYVAQYWNQSGFDLWEELYGRSFFTLSVSYRALVEGNLFSRSIGFSCPECVSQAPQVLCLLQSFWTGRFIRSNLDGGRSGKDSGTLLGINCAFNPRAGCDDATFQPCSARALASHHKLMDTFRDLYDINADRSQDQAVAIGRYPEDQYSGGNPWFLCTLAAAEQLYSAIYQWNRLGSITITQVSLPFFQNLHPSAVPGTYVSSTEIYYQLVDAVRTYADGFMRIVKRYTSHNGSLSEQFSRRDGSHMSAYDLAWSYSSLLTANRRRNAIAPSPWGAPGTPSVPPTCSATSVQGTYSAATISAWPPIKGFPIATPMPCEAPSLVSVTFEVTASTVWGEDIRAVGSTLDLGNWDPAKGVAFHADRYTSSQPIWYATVKLPAGQSFVYKYIRTRDGEVVWEGGLNRQLDTPAVCGTKSLYRREAWR</sequence>
<evidence type="ECO:0000256" key="1">
    <source>
        <dbReference type="ARBA" id="ARBA00001863"/>
    </source>
</evidence>
<evidence type="ECO:0000259" key="13">
    <source>
        <dbReference type="PROSITE" id="PS51166"/>
    </source>
</evidence>
<comment type="similarity">
    <text evidence="2 9">Belongs to the glycosyl hydrolase 15 family.</text>
</comment>
<evidence type="ECO:0000256" key="2">
    <source>
        <dbReference type="ARBA" id="ARBA00006188"/>
    </source>
</evidence>
<keyword evidence="8 9" id="KW-0624">Polysaccharide degradation</keyword>
<dbReference type="FunFam" id="1.50.10.10:FF:000018">
    <property type="entry name" value="Glucoamylase"/>
    <property type="match status" value="1"/>
</dbReference>
<evidence type="ECO:0000313" key="15">
    <source>
        <dbReference type="Proteomes" id="UP000654913"/>
    </source>
</evidence>
<dbReference type="AlphaFoldDB" id="A0A7R8ALE0"/>
<dbReference type="PROSITE" id="PS51166">
    <property type="entry name" value="CBM20"/>
    <property type="match status" value="1"/>
</dbReference>
<evidence type="ECO:0000256" key="7">
    <source>
        <dbReference type="ARBA" id="ARBA00023295"/>
    </source>
</evidence>
<dbReference type="FunFam" id="2.60.40.10:FF:000552">
    <property type="entry name" value="Related to glucoamylase"/>
    <property type="match status" value="1"/>
</dbReference>
<dbReference type="PANTHER" id="PTHR31616">
    <property type="entry name" value="TREHALASE"/>
    <property type="match status" value="1"/>
</dbReference>
<keyword evidence="7 9" id="KW-0326">Glycosidase</keyword>
<name>A0A7R8ALE0_9EURO</name>
<evidence type="ECO:0000256" key="6">
    <source>
        <dbReference type="ARBA" id="ARBA00023277"/>
    </source>
</evidence>
<dbReference type="InterPro" id="IPR013784">
    <property type="entry name" value="Carb-bd-like_fold"/>
</dbReference>
<evidence type="ECO:0000256" key="8">
    <source>
        <dbReference type="ARBA" id="ARBA00023326"/>
    </source>
</evidence>
<organism evidence="14 15">
    <name type="scientific">Aspergillus puulaauensis</name>
    <dbReference type="NCBI Taxonomy" id="1220207"/>
    <lineage>
        <taxon>Eukaryota</taxon>
        <taxon>Fungi</taxon>
        <taxon>Dikarya</taxon>
        <taxon>Ascomycota</taxon>
        <taxon>Pezizomycotina</taxon>
        <taxon>Eurotiomycetes</taxon>
        <taxon>Eurotiomycetidae</taxon>
        <taxon>Eurotiales</taxon>
        <taxon>Aspergillaceae</taxon>
        <taxon>Aspergillus</taxon>
    </lineage>
</organism>
<dbReference type="OrthoDB" id="96314at2759"/>
<comment type="catalytic activity">
    <reaction evidence="1 9">
        <text>Hydrolysis of terminal (1-&gt;4)-linked alpha-D-glucose residues successively from non-reducing ends of the chains with release of beta-D-glucose.</text>
        <dbReference type="EC" id="3.2.1.3"/>
    </reaction>
</comment>
<dbReference type="InterPro" id="IPR002044">
    <property type="entry name" value="CBM20"/>
</dbReference>
<evidence type="ECO:0000313" key="14">
    <source>
        <dbReference type="EMBL" id="BCS21428.1"/>
    </source>
</evidence>
<keyword evidence="5" id="KW-0325">Glycoprotein</keyword>
<reference evidence="14" key="1">
    <citation type="submission" date="2021-01" db="EMBL/GenBank/DDBJ databases">
        <authorList>
            <consortium name="Aspergillus puulaauensis MK2 genome sequencing consortium"/>
            <person name="Kazuki M."/>
            <person name="Futagami T."/>
        </authorList>
    </citation>
    <scope>NUCLEOTIDE SEQUENCE</scope>
    <source>
        <strain evidence="14">MK2</strain>
    </source>
</reference>
<dbReference type="Proteomes" id="UP000654913">
    <property type="component" value="Chromosome 2"/>
</dbReference>
<dbReference type="RefSeq" id="XP_041553622.1">
    <property type="nucleotide sequence ID" value="XM_041700659.1"/>
</dbReference>